<dbReference type="GO" id="GO:0000724">
    <property type="term" value="P:double-strand break repair via homologous recombination"/>
    <property type="evidence" value="ECO:0007669"/>
    <property type="project" value="TreeGrafter"/>
</dbReference>
<gene>
    <name evidence="6" type="primary">SWI5</name>
    <name evidence="6" type="ORF">BGZ99_001281</name>
</gene>
<evidence type="ECO:0000256" key="4">
    <source>
        <dbReference type="SAM" id="Coils"/>
    </source>
</evidence>
<dbReference type="GO" id="GO:0032798">
    <property type="term" value="C:Swi5-Sfr1 complex"/>
    <property type="evidence" value="ECO:0007669"/>
    <property type="project" value="TreeGrafter"/>
</dbReference>
<comment type="similarity">
    <text evidence="1">Belongs to the SWI5/SAE3 family.</text>
</comment>
<dbReference type="InterPro" id="IPR010760">
    <property type="entry name" value="DNA-repair_Swi5"/>
</dbReference>
<comment type="caution">
    <text evidence="6">The sequence shown here is derived from an EMBL/GenBank/DDBJ whole genome shotgun (WGS) entry which is preliminary data.</text>
</comment>
<dbReference type="OrthoDB" id="255837at2759"/>
<feature type="compositionally biased region" description="Basic and acidic residues" evidence="5">
    <location>
        <begin position="1"/>
        <end position="22"/>
    </location>
</feature>
<evidence type="ECO:0000256" key="2">
    <source>
        <dbReference type="ARBA" id="ARBA00022763"/>
    </source>
</evidence>
<evidence type="ECO:0000256" key="1">
    <source>
        <dbReference type="ARBA" id="ARBA00008060"/>
    </source>
</evidence>
<accession>A0A9P6UXW6</accession>
<reference evidence="6" key="1">
    <citation type="journal article" date="2020" name="Fungal Divers.">
        <title>Resolving the Mortierellaceae phylogeny through synthesis of multi-gene phylogenetics and phylogenomics.</title>
        <authorList>
            <person name="Vandepol N."/>
            <person name="Liber J."/>
            <person name="Desiro A."/>
            <person name="Na H."/>
            <person name="Kennedy M."/>
            <person name="Barry K."/>
            <person name="Grigoriev I.V."/>
            <person name="Miller A.N."/>
            <person name="O'Donnell K."/>
            <person name="Stajich J.E."/>
            <person name="Bonito G."/>
        </authorList>
    </citation>
    <scope>NUCLEOTIDE SEQUENCE</scope>
    <source>
        <strain evidence="6">REB-010B</strain>
    </source>
</reference>
<keyword evidence="2" id="KW-0227">DNA damage</keyword>
<protein>
    <submittedName>
        <fullName evidence="6">Swi5-like zinc finger protein</fullName>
    </submittedName>
</protein>
<keyword evidence="7" id="KW-1185">Reference proteome</keyword>
<feature type="region of interest" description="Disordered" evidence="5">
    <location>
        <begin position="1"/>
        <end position="27"/>
    </location>
</feature>
<keyword evidence="4" id="KW-0175">Coiled coil</keyword>
<keyword evidence="3" id="KW-0234">DNA repair</keyword>
<evidence type="ECO:0000256" key="3">
    <source>
        <dbReference type="ARBA" id="ARBA00023204"/>
    </source>
</evidence>
<dbReference type="GO" id="GO:0034974">
    <property type="term" value="C:Swi5-Swi2 complex"/>
    <property type="evidence" value="ECO:0007669"/>
    <property type="project" value="TreeGrafter"/>
</dbReference>
<dbReference type="Gene3D" id="1.20.5.170">
    <property type="match status" value="1"/>
</dbReference>
<organism evidence="6 7">
    <name type="scientific">Dissophora globulifera</name>
    <dbReference type="NCBI Taxonomy" id="979702"/>
    <lineage>
        <taxon>Eukaryota</taxon>
        <taxon>Fungi</taxon>
        <taxon>Fungi incertae sedis</taxon>
        <taxon>Mucoromycota</taxon>
        <taxon>Mortierellomycotina</taxon>
        <taxon>Mortierellomycetes</taxon>
        <taxon>Mortierellales</taxon>
        <taxon>Mortierellaceae</taxon>
        <taxon>Dissophora</taxon>
    </lineage>
</organism>
<evidence type="ECO:0000256" key="5">
    <source>
        <dbReference type="SAM" id="MobiDB-lite"/>
    </source>
</evidence>
<evidence type="ECO:0000313" key="6">
    <source>
        <dbReference type="EMBL" id="KAG0324922.1"/>
    </source>
</evidence>
<dbReference type="EMBL" id="JAAAIP010000131">
    <property type="protein sequence ID" value="KAG0324922.1"/>
    <property type="molecule type" value="Genomic_DNA"/>
</dbReference>
<name>A0A9P6UXW6_9FUNG</name>
<dbReference type="PANTHER" id="PTHR28529">
    <property type="entry name" value="DNA REPAIR PROTEIN SWI5 HOMOLOG"/>
    <property type="match status" value="1"/>
</dbReference>
<dbReference type="PANTHER" id="PTHR28529:SF2">
    <property type="entry name" value="DNA REPAIR PROTEIN SWI5 HOMOLOG"/>
    <property type="match status" value="1"/>
</dbReference>
<dbReference type="Pfam" id="PF07061">
    <property type="entry name" value="Swi5"/>
    <property type="match status" value="1"/>
</dbReference>
<sequence length="139" mass="15470">MIEMNDKTDKTDKIDTMTDDGPHQPITTMTRMTMTANVGAGIGKSRLDPHGDMMTIAKEEAKIEELKATILDLERQEQEIISAIRGGGTPSEIIDKHIKQLHRYNEVKDAGQIILGKVAELEGTTIKKQYEVFGLDSED</sequence>
<feature type="coiled-coil region" evidence="4">
    <location>
        <begin position="56"/>
        <end position="83"/>
    </location>
</feature>
<dbReference type="AlphaFoldDB" id="A0A9P6UXW6"/>
<evidence type="ECO:0000313" key="7">
    <source>
        <dbReference type="Proteomes" id="UP000738325"/>
    </source>
</evidence>
<dbReference type="Proteomes" id="UP000738325">
    <property type="component" value="Unassembled WGS sequence"/>
</dbReference>
<proteinExistence type="inferred from homology"/>